<comment type="caution">
    <text evidence="1">The sequence shown here is derived from an EMBL/GenBank/DDBJ whole genome shotgun (WGS) entry which is preliminary data.</text>
</comment>
<protein>
    <submittedName>
        <fullName evidence="1">Uncharacterized protein</fullName>
    </submittedName>
</protein>
<keyword evidence="2" id="KW-1185">Reference proteome</keyword>
<gene>
    <name evidence="1" type="ORF">D9R14_05730</name>
</gene>
<organism evidence="1 2">
    <name type="scientific">Xanthobacter tagetidis</name>
    <dbReference type="NCBI Taxonomy" id="60216"/>
    <lineage>
        <taxon>Bacteria</taxon>
        <taxon>Pseudomonadati</taxon>
        <taxon>Pseudomonadota</taxon>
        <taxon>Alphaproteobacteria</taxon>
        <taxon>Hyphomicrobiales</taxon>
        <taxon>Xanthobacteraceae</taxon>
        <taxon>Xanthobacter</taxon>
    </lineage>
</organism>
<proteinExistence type="predicted"/>
<dbReference type="RefSeq" id="WP_121622340.1">
    <property type="nucleotide sequence ID" value="NZ_JACIIW010000006.1"/>
</dbReference>
<dbReference type="Proteomes" id="UP000269692">
    <property type="component" value="Unassembled WGS sequence"/>
</dbReference>
<reference evidence="1 2" key="1">
    <citation type="submission" date="2018-10" db="EMBL/GenBank/DDBJ databases">
        <title>Xanthobacter tagetidis genome sequencing and assembly.</title>
        <authorList>
            <person name="Maclea K.S."/>
            <person name="Goen A.E."/>
            <person name="Fatima S.A."/>
        </authorList>
    </citation>
    <scope>NUCLEOTIDE SEQUENCE [LARGE SCALE GENOMIC DNA]</scope>
    <source>
        <strain evidence="1 2">ATCC 700314</strain>
    </source>
</reference>
<accession>A0A3L7AJW6</accession>
<dbReference type="EMBL" id="RCTF01000003">
    <property type="protein sequence ID" value="RLP80547.1"/>
    <property type="molecule type" value="Genomic_DNA"/>
</dbReference>
<dbReference type="OrthoDB" id="9966153at2"/>
<sequence>MALITYSPSGTGPGAIAKLVWAASQALLQAARDGQREAAEQIGMWLANTRPDPRCTPRVQRTIDRSLEIARARLGGAGPDFQPIQPDDGEAA</sequence>
<evidence type="ECO:0000313" key="1">
    <source>
        <dbReference type="EMBL" id="RLP80547.1"/>
    </source>
</evidence>
<evidence type="ECO:0000313" key="2">
    <source>
        <dbReference type="Proteomes" id="UP000269692"/>
    </source>
</evidence>
<dbReference type="AlphaFoldDB" id="A0A3L7AJW6"/>
<name>A0A3L7AJW6_9HYPH</name>